<feature type="domain" description="XdhC Rossmann" evidence="2">
    <location>
        <begin position="168"/>
        <end position="313"/>
    </location>
</feature>
<evidence type="ECO:0000313" key="4">
    <source>
        <dbReference type="Proteomes" id="UP000239197"/>
    </source>
</evidence>
<dbReference type="AlphaFoldDB" id="A0A2L1UQG1"/>
<evidence type="ECO:0000259" key="2">
    <source>
        <dbReference type="Pfam" id="PF13478"/>
    </source>
</evidence>
<dbReference type="InterPro" id="IPR003777">
    <property type="entry name" value="XdhC_CoxI"/>
</dbReference>
<name>A0A2L1UQG1_9GAMM</name>
<dbReference type="Pfam" id="PF13478">
    <property type="entry name" value="XdhC_C"/>
    <property type="match status" value="1"/>
</dbReference>
<dbReference type="InterPro" id="IPR027051">
    <property type="entry name" value="XdhC_Rossmann_dom"/>
</dbReference>
<dbReference type="EMBL" id="CP019062">
    <property type="protein sequence ID" value="AVF35179.1"/>
    <property type="molecule type" value="Genomic_DNA"/>
</dbReference>
<keyword evidence="4" id="KW-1185">Reference proteome</keyword>
<dbReference type="InterPro" id="IPR052698">
    <property type="entry name" value="MoCofactor_Util/Proc"/>
</dbReference>
<dbReference type="Proteomes" id="UP000239197">
    <property type="component" value="Chromosome"/>
</dbReference>
<evidence type="ECO:0000313" key="3">
    <source>
        <dbReference type="EMBL" id="AVF35179.1"/>
    </source>
</evidence>
<dbReference type="Pfam" id="PF02625">
    <property type="entry name" value="XdhC_CoxI"/>
    <property type="match status" value="1"/>
</dbReference>
<gene>
    <name evidence="3" type="ORF">BV494_09635</name>
</gene>
<dbReference type="OrthoDB" id="9815497at2"/>
<accession>A0A2L1UQG1</accession>
<dbReference type="Gene3D" id="3.40.50.720">
    <property type="entry name" value="NAD(P)-binding Rossmann-like Domain"/>
    <property type="match status" value="1"/>
</dbReference>
<feature type="domain" description="XdhC- CoxI" evidence="1">
    <location>
        <begin position="18"/>
        <end position="81"/>
    </location>
</feature>
<proteinExistence type="predicted"/>
<evidence type="ECO:0000259" key="1">
    <source>
        <dbReference type="Pfam" id="PF02625"/>
    </source>
</evidence>
<dbReference type="PANTHER" id="PTHR30388:SF4">
    <property type="entry name" value="MOLYBDENUM COFACTOR INSERTION CHAPERONE PAOD"/>
    <property type="match status" value="1"/>
</dbReference>
<protein>
    <submittedName>
        <fullName evidence="3">XshC-Cox1 family protein</fullName>
    </submittedName>
</protein>
<dbReference type="KEGG" id="rox:BV494_09635"/>
<dbReference type="RefSeq" id="WP_104922686.1">
    <property type="nucleotide sequence ID" value="NZ_CP019062.1"/>
</dbReference>
<organism evidence="3 4">
    <name type="scientific">Rahnella sikkimica</name>
    <dbReference type="NCBI Taxonomy" id="1805933"/>
    <lineage>
        <taxon>Bacteria</taxon>
        <taxon>Pseudomonadati</taxon>
        <taxon>Pseudomonadota</taxon>
        <taxon>Gammaproteobacteria</taxon>
        <taxon>Enterobacterales</taxon>
        <taxon>Yersiniaceae</taxon>
        <taxon>Rahnella</taxon>
    </lineage>
</organism>
<reference evidence="4" key="1">
    <citation type="submission" date="2017-01" db="EMBL/GenBank/DDBJ databases">
        <title>Genome sequence of Rouxiella sp. ERMR1:05.</title>
        <authorList>
            <person name="Kumar R."/>
            <person name="Singh D."/>
            <person name="Kumar S."/>
        </authorList>
    </citation>
    <scope>NUCLEOTIDE SEQUENCE [LARGE SCALE GENOMIC DNA]</scope>
    <source>
        <strain evidence="4">ERMR1:05</strain>
    </source>
</reference>
<sequence>MQHLDNQVIAQASDWLTRHPVWLCTVLTTYGSSPRAPGALMVAASDGRYCGSLSGGCVEEDFLQRIASGEYQQASQIVRYGEGGLKPNIALPCGGSLDVLIEYLPATAGNREYVQRMGKALAGHYALDKSLTLPAACDHLALTTYRNSTQVMRDGDCVTLHLAAPPQLLIAGLSNVALYCADFACALGFEVVICECREDVLENFLSALKPEIRLEKQFPARYLEQQGCHANTAIVALTHDPRMDDLTLMEAINTPAFYIGAMGSHRNSARRRERLHTIADFTAQDFARLHAPVGLAIGSKTPAEIALAVMADIVKHKNGIAQENTAA</sequence>
<dbReference type="PANTHER" id="PTHR30388">
    <property type="entry name" value="ALDEHYDE OXIDOREDUCTASE MOLYBDENUM COFACTOR ASSEMBLY PROTEIN"/>
    <property type="match status" value="1"/>
</dbReference>